<feature type="signal peptide" evidence="16">
    <location>
        <begin position="1"/>
        <end position="20"/>
    </location>
</feature>
<dbReference type="SUPFAM" id="SSF53300">
    <property type="entry name" value="vWA-like"/>
    <property type="match status" value="1"/>
</dbReference>
<keyword evidence="10" id="KW-1133">Transmembrane helix</keyword>
<evidence type="ECO:0000256" key="14">
    <source>
        <dbReference type="ARBA" id="ARBA00023180"/>
    </source>
</evidence>
<evidence type="ECO:0000256" key="8">
    <source>
        <dbReference type="ARBA" id="ARBA00022837"/>
    </source>
</evidence>
<dbReference type="PROSITE" id="PS50234">
    <property type="entry name" value="VWFA"/>
    <property type="match status" value="1"/>
</dbReference>
<reference evidence="18" key="1">
    <citation type="submission" date="2021-12" db="EMBL/GenBank/DDBJ databases">
        <authorList>
            <person name="Martin H S."/>
        </authorList>
    </citation>
    <scope>NUCLEOTIDE SEQUENCE</scope>
</reference>
<keyword evidence="11" id="KW-0406">Ion transport</keyword>
<dbReference type="InterPro" id="IPR013680">
    <property type="entry name" value="VDCC_a2/dsu"/>
</dbReference>
<evidence type="ECO:0000256" key="12">
    <source>
        <dbReference type="ARBA" id="ARBA00023136"/>
    </source>
</evidence>
<dbReference type="InterPro" id="IPR013608">
    <property type="entry name" value="VWA_N"/>
</dbReference>
<organism evidence="18 19">
    <name type="scientific">Brenthis ino</name>
    <name type="common">lesser marbled fritillary</name>
    <dbReference type="NCBI Taxonomy" id="405034"/>
    <lineage>
        <taxon>Eukaryota</taxon>
        <taxon>Metazoa</taxon>
        <taxon>Ecdysozoa</taxon>
        <taxon>Arthropoda</taxon>
        <taxon>Hexapoda</taxon>
        <taxon>Insecta</taxon>
        <taxon>Pterygota</taxon>
        <taxon>Neoptera</taxon>
        <taxon>Endopterygota</taxon>
        <taxon>Lepidoptera</taxon>
        <taxon>Glossata</taxon>
        <taxon>Ditrysia</taxon>
        <taxon>Papilionoidea</taxon>
        <taxon>Nymphalidae</taxon>
        <taxon>Heliconiinae</taxon>
        <taxon>Argynnini</taxon>
        <taxon>Brenthis</taxon>
    </lineage>
</organism>
<feature type="domain" description="VWFA" evidence="17">
    <location>
        <begin position="303"/>
        <end position="489"/>
    </location>
</feature>
<name>A0A8J9V911_9NEOP</name>
<evidence type="ECO:0000256" key="2">
    <source>
        <dbReference type="ARBA" id="ARBA00022448"/>
    </source>
</evidence>
<feature type="non-terminal residue" evidence="18">
    <location>
        <position position="1306"/>
    </location>
</feature>
<dbReference type="Pfam" id="PF08473">
    <property type="entry name" value="VGCC_alpha2"/>
    <property type="match status" value="1"/>
</dbReference>
<evidence type="ECO:0000256" key="15">
    <source>
        <dbReference type="ARBA" id="ARBA00023303"/>
    </source>
</evidence>
<feature type="chain" id="PRO_5035421964" description="VWFA domain-containing protein" evidence="16">
    <location>
        <begin position="21"/>
        <end position="1306"/>
    </location>
</feature>
<evidence type="ECO:0000313" key="19">
    <source>
        <dbReference type="Proteomes" id="UP000838878"/>
    </source>
</evidence>
<keyword evidence="4" id="KW-0107">Calcium channel</keyword>
<dbReference type="GO" id="GO:0046872">
    <property type="term" value="F:metal ion binding"/>
    <property type="evidence" value="ECO:0007669"/>
    <property type="project" value="UniProtKB-KW"/>
</dbReference>
<dbReference type="GO" id="GO:0005245">
    <property type="term" value="F:voltage-gated calcium channel activity"/>
    <property type="evidence" value="ECO:0007669"/>
    <property type="project" value="TreeGrafter"/>
</dbReference>
<keyword evidence="8" id="KW-0106">Calcium</keyword>
<evidence type="ECO:0000256" key="13">
    <source>
        <dbReference type="ARBA" id="ARBA00023157"/>
    </source>
</evidence>
<evidence type="ECO:0000259" key="17">
    <source>
        <dbReference type="PROSITE" id="PS50234"/>
    </source>
</evidence>
<dbReference type="OrthoDB" id="10054666at2759"/>
<dbReference type="EMBL" id="OV170232">
    <property type="protein sequence ID" value="CAH0718213.1"/>
    <property type="molecule type" value="Genomic_DNA"/>
</dbReference>
<keyword evidence="14" id="KW-0325">Glycoprotein</keyword>
<dbReference type="Gene3D" id="3.40.50.410">
    <property type="entry name" value="von Willebrand factor, type A domain"/>
    <property type="match status" value="1"/>
</dbReference>
<keyword evidence="2" id="KW-0813">Transport</keyword>
<keyword evidence="13" id="KW-1015">Disulfide bond</keyword>
<keyword evidence="3" id="KW-0109">Calcium transport</keyword>
<keyword evidence="5" id="KW-0812">Transmembrane</keyword>
<dbReference type="InterPro" id="IPR002035">
    <property type="entry name" value="VWF_A"/>
</dbReference>
<sequence length="1306" mass="150612">MFIKLESILLLAICTLHVLASIKTNSVDSIKKSLEERQGHLLVNKSKTKNVQFKIENVTKINYVPVIPKKKRPEKMITPTQVQQWAQELSEKLYKTETQFVRRDVLLKGFSDVKIEVRNGPAIVEKTSKAIEELLERRGQAAEMIMRKAEELAANRFPPPSDYHFVKSDGVDDPEAPETPESDLELPLNCSRLNKVKLTNSVHFDANVSLEYSSVHVAAEVFQCDPRIIEHIHWTEGLISVFRENYAQDSTIGLQYLCSAKGFLRHYPAALWHSMYKLMTDGEDLYDCRLRPWYVSASGAPRDFLILYDFSGSMNSSNRFIAEQFTHALLNALTDDDQVNVLRFNLVIESPIPCFDKKLVPANHVNSAAMVASLKDQNPKNETNMEVVLIESIQILNNQLKAKDTPNACQQAIVLVTDTIEENYNDLMHRLDPNGQIRLFVLWLHDPFGLRDSTRFYANSLTCERDGFYAELVTDSDVTEQVLNILRVMERPLVAQRKQRLRVYSDVYANIEDPRRSEHYWQQKENIEQTYRYSELRRNKDQFLTTKKQYGDYIHMHQLDQYGQYYEGEDINYRLQISVSVPVFDNTTWENITITLDEEKQRNSTRTYPVNRLLGVAGVDIPIDHLKLVLPFYLIGAGGSLSIVDHRGNIVLHENAKPVFDGDILKPGYRTVDFLDVEQAAEDHLPREYPENWKKFRKDLIVHYPMGHEDIDAKTVYENGMRALIGRKDYYWKRVMDHYTVVVALPKFNIRHAVPKADFTQKLAQEAFDVLQDTEFAVHPEWLYCEHADPSKFPSKDFETREDVIKHFIERRRKEANFAGKKIKYRFSPIPPSLRNKTYQCNEELMARLCKEIIATGPWMEKIDEEEFPLGSVTAFLATESGLTRWIAYRATTSHAEPPDGALWSRGVSEPWFRRAVASKNTLVIHAPVAPIRVLRNSFIQPTPLSEKYQWLTAARTLGHGDHTIGVAGYHFYPQHLEDLLVSITNPDFDCEEDCEPRCDEEIWSCVLIDEEGWVVTYVKKDSDENEDRKPLREHLANLHPAAMRALLDAQIFTLHWIHDYQGVCFPPKIEKSRAPMLPSLVRGLWNSLRLIVHASHEVLTVLTLLGSSGLVKSETAKEKEKRRKRLRRDYEREKYERLYDKRVIVNRTRFAACDRSRPIYHLNRTKAKIDALRRPPAPCKWPLVGTEVPNTNLLLLAIMNKCEHTGKPLNNPLINAPILSELTESETGNGRYMSAAATLACLRNRVPLPARTPHTRCFPHNYSQEAGYRQCGPWLPDPDTGNNVQPSNYLVIIMLIKFFFLIINI</sequence>
<evidence type="ECO:0000256" key="3">
    <source>
        <dbReference type="ARBA" id="ARBA00022568"/>
    </source>
</evidence>
<accession>A0A8J9V911</accession>
<keyword evidence="12" id="KW-0472">Membrane</keyword>
<keyword evidence="6" id="KW-0479">Metal-binding</keyword>
<dbReference type="GO" id="GO:0005891">
    <property type="term" value="C:voltage-gated calcium channel complex"/>
    <property type="evidence" value="ECO:0007669"/>
    <property type="project" value="TreeGrafter"/>
</dbReference>
<evidence type="ECO:0000256" key="16">
    <source>
        <dbReference type="SAM" id="SignalP"/>
    </source>
</evidence>
<keyword evidence="19" id="KW-1185">Reference proteome</keyword>
<dbReference type="InterPro" id="IPR051173">
    <property type="entry name" value="Ca_channel_alpha-2/delta"/>
</dbReference>
<gene>
    <name evidence="18" type="ORF">BINO364_LOCUS4735</name>
</gene>
<dbReference type="Proteomes" id="UP000838878">
    <property type="component" value="Chromosome 12"/>
</dbReference>
<proteinExistence type="predicted"/>
<evidence type="ECO:0000256" key="1">
    <source>
        <dbReference type="ARBA" id="ARBA00004479"/>
    </source>
</evidence>
<dbReference type="PANTHER" id="PTHR10166">
    <property type="entry name" value="VOLTAGE-DEPENDENT CALCIUM CHANNEL SUBUNIT ALPHA-2/DELTA-RELATED"/>
    <property type="match status" value="1"/>
</dbReference>
<evidence type="ECO:0000256" key="9">
    <source>
        <dbReference type="ARBA" id="ARBA00022882"/>
    </source>
</evidence>
<evidence type="ECO:0000256" key="10">
    <source>
        <dbReference type="ARBA" id="ARBA00022989"/>
    </source>
</evidence>
<evidence type="ECO:0000313" key="18">
    <source>
        <dbReference type="EMBL" id="CAH0718213.1"/>
    </source>
</evidence>
<evidence type="ECO:0000256" key="4">
    <source>
        <dbReference type="ARBA" id="ARBA00022673"/>
    </source>
</evidence>
<dbReference type="Gene3D" id="3.30.450.20">
    <property type="entry name" value="PAS domain"/>
    <property type="match status" value="1"/>
</dbReference>
<keyword evidence="9" id="KW-0851">Voltage-gated channel</keyword>
<evidence type="ECO:0000256" key="6">
    <source>
        <dbReference type="ARBA" id="ARBA00022723"/>
    </source>
</evidence>
<dbReference type="Pfam" id="PF08399">
    <property type="entry name" value="VWA_N"/>
    <property type="match status" value="1"/>
</dbReference>
<evidence type="ECO:0000256" key="11">
    <source>
        <dbReference type="ARBA" id="ARBA00023065"/>
    </source>
</evidence>
<evidence type="ECO:0000256" key="5">
    <source>
        <dbReference type="ARBA" id="ARBA00022692"/>
    </source>
</evidence>
<dbReference type="InterPro" id="IPR036465">
    <property type="entry name" value="vWFA_dom_sf"/>
</dbReference>
<evidence type="ECO:0000256" key="7">
    <source>
        <dbReference type="ARBA" id="ARBA00022729"/>
    </source>
</evidence>
<dbReference type="PANTHER" id="PTHR10166:SF37">
    <property type="entry name" value="STOLID, ISOFORM H"/>
    <property type="match status" value="1"/>
</dbReference>
<comment type="subcellular location">
    <subcellularLocation>
        <location evidence="1">Membrane</location>
        <topology evidence="1">Single-pass type I membrane protein</topology>
    </subcellularLocation>
</comment>
<protein>
    <recommendedName>
        <fullName evidence="17">VWFA domain-containing protein</fullName>
    </recommendedName>
</protein>
<keyword evidence="7 16" id="KW-0732">Signal</keyword>
<keyword evidence="15" id="KW-0407">Ion channel</keyword>